<dbReference type="Proteomes" id="UP000036681">
    <property type="component" value="Unplaced"/>
</dbReference>
<evidence type="ECO:0000313" key="1">
    <source>
        <dbReference type="Proteomes" id="UP000036681"/>
    </source>
</evidence>
<evidence type="ECO:0000313" key="2">
    <source>
        <dbReference type="WBParaSite" id="ALUE_0000790601-mRNA-1"/>
    </source>
</evidence>
<dbReference type="AlphaFoldDB" id="A0A0M3HX96"/>
<name>A0A0M3HX96_ASCLU</name>
<accession>A0A0M3HX96</accession>
<keyword evidence="1" id="KW-1185">Reference proteome</keyword>
<dbReference type="WBParaSite" id="ALUE_0000790601-mRNA-1">
    <property type="protein sequence ID" value="ALUE_0000790601-mRNA-1"/>
    <property type="gene ID" value="ALUE_0000790601"/>
</dbReference>
<proteinExistence type="predicted"/>
<reference evidence="2" key="1">
    <citation type="submission" date="2017-02" db="UniProtKB">
        <authorList>
            <consortium name="WormBaseParasite"/>
        </authorList>
    </citation>
    <scope>IDENTIFICATION</scope>
</reference>
<organism evidence="1 2">
    <name type="scientific">Ascaris lumbricoides</name>
    <name type="common">Giant roundworm</name>
    <dbReference type="NCBI Taxonomy" id="6252"/>
    <lineage>
        <taxon>Eukaryota</taxon>
        <taxon>Metazoa</taxon>
        <taxon>Ecdysozoa</taxon>
        <taxon>Nematoda</taxon>
        <taxon>Chromadorea</taxon>
        <taxon>Rhabditida</taxon>
        <taxon>Spirurina</taxon>
        <taxon>Ascaridomorpha</taxon>
        <taxon>Ascaridoidea</taxon>
        <taxon>Ascarididae</taxon>
        <taxon>Ascaris</taxon>
    </lineage>
</organism>
<protein>
    <submittedName>
        <fullName evidence="2">Uncharacterized protein</fullName>
    </submittedName>
</protein>
<sequence length="69" mass="7935">MDVLARKSLPERVRHAQAWAERQLSRASQLIRSSSVASTPSLREIRNQSGYILSLRISRYVYTCFSSHI</sequence>